<dbReference type="VEuPathDB" id="FungiDB:An09g00180"/>
<accession>A0AAJ8BP54</accession>
<name>A0AAJ8BP54_ASPNG</name>
<proteinExistence type="predicted"/>
<dbReference type="AlphaFoldDB" id="A0AAJ8BP54"/>
<reference evidence="1" key="1">
    <citation type="submission" date="2025-02" db="EMBL/GenBank/DDBJ databases">
        <authorList>
            <consortium name="NCBI Genome Project"/>
        </authorList>
    </citation>
    <scope>NUCLEOTIDE SEQUENCE</scope>
</reference>
<organism evidence="1">
    <name type="scientific">Aspergillus niger</name>
    <dbReference type="NCBI Taxonomy" id="5061"/>
    <lineage>
        <taxon>Eukaryota</taxon>
        <taxon>Fungi</taxon>
        <taxon>Dikarya</taxon>
        <taxon>Ascomycota</taxon>
        <taxon>Pezizomycotina</taxon>
        <taxon>Eurotiomycetes</taxon>
        <taxon>Eurotiomycetidae</taxon>
        <taxon>Eurotiales</taxon>
        <taxon>Aspergillaceae</taxon>
        <taxon>Aspergillus</taxon>
        <taxon>Aspergillus subgen. Circumdati</taxon>
    </lineage>
</organism>
<dbReference type="GeneID" id="84591919"/>
<protein>
    <submittedName>
        <fullName evidence="1">Uncharacterized protein</fullName>
    </submittedName>
</protein>
<sequence>MCAYGDTRDIIQAREISNCLKGHDFPRIGSLATGMHGSSHHNSGFEPDSTYHASAYLLLISDLGQDKRHGSELLEGHGRNGLIDRVAVVRNCGVPGLYLVICSQI</sequence>
<gene>
    <name evidence="1" type="ORF">An09g00180</name>
</gene>
<evidence type="ECO:0000313" key="1">
    <source>
        <dbReference type="RefSeq" id="XP_059601287.1"/>
    </source>
</evidence>
<reference evidence="1" key="2">
    <citation type="submission" date="2025-08" db="UniProtKB">
        <authorList>
            <consortium name="RefSeq"/>
        </authorList>
    </citation>
    <scope>IDENTIFICATION</scope>
</reference>
<dbReference type="RefSeq" id="XP_059601287.1">
    <property type="nucleotide sequence ID" value="XM_059749523.1"/>
</dbReference>
<dbReference type="KEGG" id="ang:An09g00180"/>